<dbReference type="EMBL" id="CDPU01000034">
    <property type="protein sequence ID" value="CEO53315.1"/>
    <property type="molecule type" value="Genomic_DNA"/>
</dbReference>
<gene>
    <name evidence="3" type="ORF">BN869_000009373_1</name>
</gene>
<evidence type="ECO:0000256" key="1">
    <source>
        <dbReference type="ARBA" id="ARBA00023242"/>
    </source>
</evidence>
<dbReference type="AlphaFoldDB" id="A0A0B7KEI9"/>
<dbReference type="GO" id="GO:0000981">
    <property type="term" value="F:DNA-binding transcription factor activity, RNA polymerase II-specific"/>
    <property type="evidence" value="ECO:0007669"/>
    <property type="project" value="InterPro"/>
</dbReference>
<accession>A0A0B7KEI9</accession>
<feature type="region of interest" description="Disordered" evidence="2">
    <location>
        <begin position="369"/>
        <end position="395"/>
    </location>
</feature>
<sequence length="877" mass="98203">MEKTTKRRQNHACDQCRKSKRACDTRVFPDARNYRTALYPGQFAQDSMRTPSCTYCLKTKKKCTFVWAQAQLRGGANKASPGTDDSSEPAGAAQQFYGPVPGYDGAFMSRGEADYGLSMGPGMLAMKQQLNPPLDMFPSPPLDVNAIPYASPASNSTDGQWVSSTGTSLDVAQQAFWGSLPNLSSDETQSWGSHSEEGFLPSTDWLGRDPSFQNADSELTFYQDRNARKNSRRDSWTNWPAPTSTLSILTSQEQMLTISNNAMISDNLLRIYHDVLEHNLSCWLAEETCPYGSTSLTLMRTSTNKERLQNELGSTWSNKIYGRVKLLDRVAQRNRLLQLRPSEDQAASKALDLVIMAFASQWAQGSYRQSEKYKDSQGESPNQLGSDGTPPPEEFDRHIQRTLWAQAKAALENVSGLECFRVVCAELIFGLCQRPMDGDETSSWDSGGYEAYNSSNSVMETLMGRLREAIENEEPPIFMERGARKIHALKCKFDLWEAGWLDRNRGRTGGEAAAEIKEGKRTVQLLYWLSVMFDTISSSMNERPVVVADEECQHDAAWDMQKLGDAIDSYGQTTETLPQRWQVNLFIQDDLAKPSKIPSWPCSYDDAAATVTKSAPVKVLLFRHVSYLQSAIRRGRRGKAVEDIINASMLIYKYWNVTYGPFHRSLIRDYDAVPPRVQSWFVCIFSHWHLAVLLLAESISFIDKKQLGIEDVRRKRLNANFCRQMAKSSAIEISDIAAVSAPKHGSNNASQWSLPPGAQEPPFHSVTHEGAILTEPWTILIIRAFTKAAAIHLERAEELWHSRSSDPSGGRGEMQGSLDRCEYCTRALWLLGKKSDMARKAAEILSRAHSEMTGQIAMGSVVVPVESWEGILNWIST</sequence>
<dbReference type="GO" id="GO:0008270">
    <property type="term" value="F:zinc ion binding"/>
    <property type="evidence" value="ECO:0007669"/>
    <property type="project" value="InterPro"/>
</dbReference>
<dbReference type="Gene3D" id="4.10.240.10">
    <property type="entry name" value="Zn(2)-C6 fungal-type DNA-binding domain"/>
    <property type="match status" value="1"/>
</dbReference>
<evidence type="ECO:0008006" key="4">
    <source>
        <dbReference type="Google" id="ProtNLM"/>
    </source>
</evidence>
<name>A0A0B7KEI9_BIOOC</name>
<evidence type="ECO:0000256" key="2">
    <source>
        <dbReference type="SAM" id="MobiDB-lite"/>
    </source>
</evidence>
<organism evidence="3">
    <name type="scientific">Bionectria ochroleuca</name>
    <name type="common">Gliocladium roseum</name>
    <dbReference type="NCBI Taxonomy" id="29856"/>
    <lineage>
        <taxon>Eukaryota</taxon>
        <taxon>Fungi</taxon>
        <taxon>Dikarya</taxon>
        <taxon>Ascomycota</taxon>
        <taxon>Pezizomycotina</taxon>
        <taxon>Sordariomycetes</taxon>
        <taxon>Hypocreomycetidae</taxon>
        <taxon>Hypocreales</taxon>
        <taxon>Bionectriaceae</taxon>
        <taxon>Clonostachys</taxon>
    </lineage>
</organism>
<dbReference type="InterPro" id="IPR036864">
    <property type="entry name" value="Zn2-C6_fun-type_DNA-bd_sf"/>
</dbReference>
<reference evidence="3" key="1">
    <citation type="submission" date="2015-01" db="EMBL/GenBank/DDBJ databases">
        <authorList>
            <person name="Durling Mikael"/>
        </authorList>
    </citation>
    <scope>NUCLEOTIDE SEQUENCE</scope>
</reference>
<dbReference type="InterPro" id="IPR001138">
    <property type="entry name" value="Zn2Cys6_DnaBD"/>
</dbReference>
<dbReference type="SUPFAM" id="SSF57701">
    <property type="entry name" value="Zn2/Cys6 DNA-binding domain"/>
    <property type="match status" value="1"/>
</dbReference>
<keyword evidence="1" id="KW-0539">Nucleus</keyword>
<protein>
    <recommendedName>
        <fullName evidence="4">Zn(2)-C6 fungal-type domain-containing protein</fullName>
    </recommendedName>
</protein>
<proteinExistence type="predicted"/>
<feature type="region of interest" description="Disordered" evidence="2">
    <location>
        <begin position="75"/>
        <end position="94"/>
    </location>
</feature>
<evidence type="ECO:0000313" key="3">
    <source>
        <dbReference type="EMBL" id="CEO53315.1"/>
    </source>
</evidence>
<dbReference type="CDD" id="cd00067">
    <property type="entry name" value="GAL4"/>
    <property type="match status" value="1"/>
</dbReference>